<evidence type="ECO:0000256" key="13">
    <source>
        <dbReference type="SAM" id="MobiDB-lite"/>
    </source>
</evidence>
<reference evidence="14 15" key="1">
    <citation type="submission" date="2013-07" db="EMBL/GenBank/DDBJ databases">
        <title>Isolation of a new Chlamydia species from the feral Sacred Ibis (Threskiornis aethiopicus): Chlamydia ibidis.</title>
        <authorList>
            <person name="Vorimore F."/>
            <person name="Hsia R.-C."/>
            <person name="Huot-Creasy H."/>
            <person name="Bastian S."/>
            <person name="Deruyter L."/>
            <person name="Passet A."/>
            <person name="Sachse K."/>
            <person name="Bavoil P."/>
            <person name="Myers G."/>
            <person name="Laroucau K."/>
        </authorList>
    </citation>
    <scope>NUCLEOTIDE SEQUENCE [LARGE SCALE GENOMIC DNA]</scope>
    <source>
        <strain evidence="14 15">10-1398/6</strain>
    </source>
</reference>
<dbReference type="PROSITE" id="PS51257">
    <property type="entry name" value="PROKAR_LIPOPROTEIN"/>
    <property type="match status" value="1"/>
</dbReference>
<evidence type="ECO:0000256" key="9">
    <source>
        <dbReference type="ARBA" id="ARBA00023237"/>
    </source>
</evidence>
<evidence type="ECO:0000256" key="6">
    <source>
        <dbReference type="ARBA" id="ARBA00023136"/>
    </source>
</evidence>
<dbReference type="PRINTS" id="PR01335">
    <property type="entry name" value="CHLAMIDIAOM3"/>
</dbReference>
<dbReference type="EMBL" id="APJW01000001">
    <property type="protein sequence ID" value="EQM62886.1"/>
    <property type="molecule type" value="Genomic_DNA"/>
</dbReference>
<feature type="region of interest" description="Disordered" evidence="13">
    <location>
        <begin position="49"/>
        <end position="79"/>
    </location>
</feature>
<feature type="compositionally biased region" description="Polar residues" evidence="13">
    <location>
        <begin position="55"/>
        <end position="79"/>
    </location>
</feature>
<protein>
    <recommendedName>
        <fullName evidence="3">Small cysteine-rich outer membrane protein OmcA</fullName>
    </recommendedName>
    <alternativeName>
        <fullName evidence="12">9 kDa cysteine-rich lipoprotein</fullName>
    </alternativeName>
</protein>
<keyword evidence="8" id="KW-1015">Disulfide bond</keyword>
<evidence type="ECO:0000256" key="8">
    <source>
        <dbReference type="ARBA" id="ARBA00023157"/>
    </source>
</evidence>
<accession>A0ABP2XEK1</accession>
<organism evidence="14 15">
    <name type="scientific">Chlamydia ibidis 10-1398/6</name>
    <dbReference type="NCBI Taxonomy" id="1046581"/>
    <lineage>
        <taxon>Bacteria</taxon>
        <taxon>Pseudomonadati</taxon>
        <taxon>Chlamydiota</taxon>
        <taxon>Chlamydiia</taxon>
        <taxon>Chlamydiales</taxon>
        <taxon>Chlamydiaceae</taxon>
        <taxon>Chlamydia/Chlamydophila group</taxon>
        <taxon>Chlamydia</taxon>
    </lineage>
</organism>
<keyword evidence="4" id="KW-0732">Signal</keyword>
<evidence type="ECO:0000256" key="3">
    <source>
        <dbReference type="ARBA" id="ARBA00015126"/>
    </source>
</evidence>
<dbReference type="Proteomes" id="UP000016064">
    <property type="component" value="Unassembled WGS sequence"/>
</dbReference>
<evidence type="ECO:0000256" key="4">
    <source>
        <dbReference type="ARBA" id="ARBA00022729"/>
    </source>
</evidence>
<proteinExistence type="predicted"/>
<name>A0ABP2XEK1_9CHLA</name>
<keyword evidence="10" id="KW-0449">Lipoprotein</keyword>
<comment type="subunit">
    <text evidence="2">Part of a disulfide cross-linked outer membrane complex (COMC) composed of the major outer membrane porin (MOMP), the small cysteine-rich protein (OmcA) and the large cysteine-rich periplasmic protein (OmcB).</text>
</comment>
<dbReference type="RefSeq" id="WP_020370905.1">
    <property type="nucleotide sequence ID" value="NZ_APJW01000001.1"/>
</dbReference>
<sequence>MKKAILLAAACGIFGLSSCCRIVDCCFEDPCAPASCSPCEMFNKKEKGCGPCGSYSKSCKSENSNNIQHSSQSGDAYNQ</sequence>
<keyword evidence="7" id="KW-0564">Palmitate</keyword>
<evidence type="ECO:0000313" key="14">
    <source>
        <dbReference type="EMBL" id="EQM62886.1"/>
    </source>
</evidence>
<gene>
    <name evidence="14" type="primary">omcA</name>
    <name evidence="14" type="ORF">H359_0263</name>
</gene>
<keyword evidence="9" id="KW-0998">Cell outer membrane</keyword>
<dbReference type="InterPro" id="IPR003517">
    <property type="entry name" value="Cys-rich_OMP3_Chlamydia"/>
</dbReference>
<dbReference type="Pfam" id="PF03503">
    <property type="entry name" value="Chlam_OMP3"/>
    <property type="match status" value="1"/>
</dbReference>
<evidence type="ECO:0000256" key="7">
    <source>
        <dbReference type="ARBA" id="ARBA00023139"/>
    </source>
</evidence>
<keyword evidence="15" id="KW-1185">Reference proteome</keyword>
<evidence type="ECO:0000256" key="5">
    <source>
        <dbReference type="ARBA" id="ARBA00022960"/>
    </source>
</evidence>
<evidence type="ECO:0000256" key="12">
    <source>
        <dbReference type="ARBA" id="ARBA00031447"/>
    </source>
</evidence>
<evidence type="ECO:0000256" key="2">
    <source>
        <dbReference type="ARBA" id="ARBA00011136"/>
    </source>
</evidence>
<evidence type="ECO:0000256" key="1">
    <source>
        <dbReference type="ARBA" id="ARBA00004459"/>
    </source>
</evidence>
<evidence type="ECO:0000256" key="11">
    <source>
        <dbReference type="ARBA" id="ARBA00025352"/>
    </source>
</evidence>
<comment type="caution">
    <text evidence="14">The sequence shown here is derived from an EMBL/GenBank/DDBJ whole genome shotgun (WGS) entry which is preliminary data.</text>
</comment>
<comment type="subcellular location">
    <subcellularLocation>
        <location evidence="1">Cell outer membrane</location>
        <topology evidence="1">Lipid-anchor</topology>
    </subcellularLocation>
</comment>
<keyword evidence="5" id="KW-0133">Cell shape</keyword>
<evidence type="ECO:0000313" key="15">
    <source>
        <dbReference type="Proteomes" id="UP000016064"/>
    </source>
</evidence>
<evidence type="ECO:0000256" key="10">
    <source>
        <dbReference type="ARBA" id="ARBA00023288"/>
    </source>
</evidence>
<keyword evidence="6" id="KW-0472">Membrane</keyword>
<comment type="function">
    <text evidence="11">In elementary bodies (EBs, the infectious stage, which is able to survive outside the host cell) provides the structural integrity of the outer envelope through disulfide cross-links with the large cysteine-rich periplasmic protein and the major outer membrane porin. It has been described in publications as the Sarkosyl-insoluble COMC (Chlamydia outer membrane complex), and serves as the functional equivalent of peptidoglycan.</text>
</comment>